<evidence type="ECO:0000313" key="6">
    <source>
        <dbReference type="Proteomes" id="UP000663832"/>
    </source>
</evidence>
<keyword evidence="6" id="KW-1185">Reference proteome</keyword>
<feature type="signal peptide" evidence="3">
    <location>
        <begin position="1"/>
        <end position="17"/>
    </location>
</feature>
<sequence length="453" mass="49622">MYWASILLFVLVPIVSSVGLYDQCGGQGYTGSTECNWPLKCFRRNQWFSSCQTSCPSRDWECALPESYSETNDEDTAVAPNWEQCGGEGWKGPTACADYPCQPRSVWFSQCRPDCPREWLCAEIPDEEVTEEELEDIQIYDPEDSQEEEEEEETEADGFPDPSQVNLDELQQKEQGLYGEIDLDEDPFAGAPEEEESEEEEEDEEESTIRRHRRNTVRATACKANGKSGTCKLTSACKGTSVAGHCPGAKSNQCCIPKTVSKPSTGGSKPSAASSKPSTSGRCGSYAKAPVRSIKGNGNKGYSVVKIKQTHLASPGSYSLSPSASDNTMTTSTACAFDKMAAAAKKSGVAIKIASGFRTIARQQYFWNCYTSKRCNGGNLAARPGTSNHGKGIALDLNTNCGKQTRARPNCGGSRVYQWLYKNGAKFGFTRTVFSEPWHWEFRGAGVRRASFS</sequence>
<dbReference type="PANTHER" id="PTHR34385:SF1">
    <property type="entry name" value="PEPTIDOGLYCAN L-ALANYL-D-GLUTAMATE ENDOPEPTIDASE CWLK"/>
    <property type="match status" value="1"/>
</dbReference>
<dbReference type="SUPFAM" id="SSF55166">
    <property type="entry name" value="Hedgehog/DD-peptidase"/>
    <property type="match status" value="1"/>
</dbReference>
<dbReference type="SUPFAM" id="SSF57180">
    <property type="entry name" value="Cellulose-binding domain"/>
    <property type="match status" value="2"/>
</dbReference>
<dbReference type="InterPro" id="IPR003709">
    <property type="entry name" value="VanY-like_core_dom"/>
</dbReference>
<comment type="caution">
    <text evidence="5">The sequence shown here is derived from an EMBL/GenBank/DDBJ whole genome shotgun (WGS) entry which is preliminary data.</text>
</comment>
<name>A0A814JSQ3_9BILA</name>
<feature type="compositionally biased region" description="Acidic residues" evidence="2">
    <location>
        <begin position="126"/>
        <end position="158"/>
    </location>
</feature>
<accession>A0A814JSQ3</accession>
<evidence type="ECO:0000256" key="2">
    <source>
        <dbReference type="SAM" id="MobiDB-lite"/>
    </source>
</evidence>
<dbReference type="Proteomes" id="UP000663832">
    <property type="component" value="Unassembled WGS sequence"/>
</dbReference>
<dbReference type="Pfam" id="PF00734">
    <property type="entry name" value="CBM_1"/>
    <property type="match status" value="2"/>
</dbReference>
<feature type="region of interest" description="Disordered" evidence="2">
    <location>
        <begin position="126"/>
        <end position="164"/>
    </location>
</feature>
<feature type="domain" description="CBM1" evidence="4">
    <location>
        <begin position="16"/>
        <end position="52"/>
    </location>
</feature>
<dbReference type="OrthoDB" id="2119228at2759"/>
<dbReference type="SMART" id="SM00236">
    <property type="entry name" value="fCBD"/>
    <property type="match status" value="2"/>
</dbReference>
<dbReference type="PANTHER" id="PTHR34385">
    <property type="entry name" value="D-ALANYL-D-ALANINE CARBOXYPEPTIDASE"/>
    <property type="match status" value="1"/>
</dbReference>
<dbReference type="InterPro" id="IPR009045">
    <property type="entry name" value="Zn_M74/Hedgehog-like"/>
</dbReference>
<dbReference type="GO" id="GO:0005975">
    <property type="term" value="P:carbohydrate metabolic process"/>
    <property type="evidence" value="ECO:0007669"/>
    <property type="project" value="InterPro"/>
</dbReference>
<dbReference type="GO" id="GO:0006508">
    <property type="term" value="P:proteolysis"/>
    <property type="evidence" value="ECO:0007669"/>
    <property type="project" value="InterPro"/>
</dbReference>
<dbReference type="GO" id="GO:0005576">
    <property type="term" value="C:extracellular region"/>
    <property type="evidence" value="ECO:0007669"/>
    <property type="project" value="InterPro"/>
</dbReference>
<dbReference type="PROSITE" id="PS00562">
    <property type="entry name" value="CBM1_1"/>
    <property type="match status" value="1"/>
</dbReference>
<evidence type="ECO:0000256" key="1">
    <source>
        <dbReference type="ARBA" id="ARBA00022729"/>
    </source>
</evidence>
<proteinExistence type="predicted"/>
<dbReference type="InterPro" id="IPR000254">
    <property type="entry name" value="CBD"/>
</dbReference>
<feature type="compositionally biased region" description="Acidic residues" evidence="2">
    <location>
        <begin position="183"/>
        <end position="206"/>
    </location>
</feature>
<dbReference type="GO" id="GO:0030248">
    <property type="term" value="F:cellulose binding"/>
    <property type="evidence" value="ECO:0007669"/>
    <property type="project" value="InterPro"/>
</dbReference>
<evidence type="ECO:0000259" key="4">
    <source>
        <dbReference type="PROSITE" id="PS51164"/>
    </source>
</evidence>
<feature type="region of interest" description="Disordered" evidence="2">
    <location>
        <begin position="260"/>
        <end position="285"/>
    </location>
</feature>
<dbReference type="EMBL" id="CAJNOM010000098">
    <property type="protein sequence ID" value="CAF1042524.1"/>
    <property type="molecule type" value="Genomic_DNA"/>
</dbReference>
<dbReference type="CDD" id="cd14814">
    <property type="entry name" value="Peptidase_M15"/>
    <property type="match status" value="1"/>
</dbReference>
<dbReference type="Gene3D" id="3.30.1380.10">
    <property type="match status" value="1"/>
</dbReference>
<gene>
    <name evidence="5" type="ORF">QVE165_LOCUS17152</name>
</gene>
<dbReference type="Pfam" id="PF02557">
    <property type="entry name" value="VanY"/>
    <property type="match status" value="1"/>
</dbReference>
<keyword evidence="1 3" id="KW-0732">Signal</keyword>
<dbReference type="AlphaFoldDB" id="A0A814JSQ3"/>
<organism evidence="5 6">
    <name type="scientific">Adineta steineri</name>
    <dbReference type="NCBI Taxonomy" id="433720"/>
    <lineage>
        <taxon>Eukaryota</taxon>
        <taxon>Metazoa</taxon>
        <taxon>Spiralia</taxon>
        <taxon>Gnathifera</taxon>
        <taxon>Rotifera</taxon>
        <taxon>Eurotatoria</taxon>
        <taxon>Bdelloidea</taxon>
        <taxon>Adinetida</taxon>
        <taxon>Adinetidae</taxon>
        <taxon>Adineta</taxon>
    </lineage>
</organism>
<feature type="domain" description="CBM1" evidence="4">
    <location>
        <begin position="77"/>
        <end position="112"/>
    </location>
</feature>
<feature type="chain" id="PRO_5032530936" description="CBM1 domain-containing protein" evidence="3">
    <location>
        <begin position="18"/>
        <end position="453"/>
    </location>
</feature>
<feature type="compositionally biased region" description="Low complexity" evidence="2">
    <location>
        <begin position="263"/>
        <end position="281"/>
    </location>
</feature>
<dbReference type="PROSITE" id="PS51164">
    <property type="entry name" value="CBM1_2"/>
    <property type="match status" value="2"/>
</dbReference>
<protein>
    <recommendedName>
        <fullName evidence="4">CBM1 domain-containing protein</fullName>
    </recommendedName>
</protein>
<feature type="region of interest" description="Disordered" evidence="2">
    <location>
        <begin position="183"/>
        <end position="212"/>
    </location>
</feature>
<evidence type="ECO:0000313" key="5">
    <source>
        <dbReference type="EMBL" id="CAF1042524.1"/>
    </source>
</evidence>
<dbReference type="GO" id="GO:0008233">
    <property type="term" value="F:peptidase activity"/>
    <property type="evidence" value="ECO:0007669"/>
    <property type="project" value="InterPro"/>
</dbReference>
<evidence type="ECO:0000256" key="3">
    <source>
        <dbReference type="SAM" id="SignalP"/>
    </source>
</evidence>
<reference evidence="5" key="1">
    <citation type="submission" date="2021-02" db="EMBL/GenBank/DDBJ databases">
        <authorList>
            <person name="Nowell W R."/>
        </authorList>
    </citation>
    <scope>NUCLEOTIDE SEQUENCE</scope>
</reference>
<dbReference type="InterPro" id="IPR052179">
    <property type="entry name" value="DD-CPase-like"/>
</dbReference>
<dbReference type="InterPro" id="IPR035971">
    <property type="entry name" value="CBD_sf"/>
</dbReference>